<dbReference type="PANTHER" id="PTHR35936">
    <property type="entry name" value="MEMBRANE-BOUND LYTIC MUREIN TRANSGLYCOSYLASE F"/>
    <property type="match status" value="1"/>
</dbReference>
<accession>A0A3D9YTT3</accession>
<protein>
    <submittedName>
        <fullName evidence="4">Amino acid ABC transporter substrate-binding protein (PAAT family)</fullName>
    </submittedName>
</protein>
<dbReference type="SMART" id="SM00062">
    <property type="entry name" value="PBPb"/>
    <property type="match status" value="1"/>
</dbReference>
<evidence type="ECO:0000259" key="3">
    <source>
        <dbReference type="SMART" id="SM00062"/>
    </source>
</evidence>
<feature type="chain" id="PRO_5017552939" evidence="2">
    <location>
        <begin position="27"/>
        <end position="279"/>
    </location>
</feature>
<dbReference type="SUPFAM" id="SSF53850">
    <property type="entry name" value="Periplasmic binding protein-like II"/>
    <property type="match status" value="1"/>
</dbReference>
<dbReference type="OrthoDB" id="176845at2"/>
<evidence type="ECO:0000256" key="2">
    <source>
        <dbReference type="SAM" id="SignalP"/>
    </source>
</evidence>
<organism evidence="4 5">
    <name type="scientific">Methylovirgula ligni</name>
    <dbReference type="NCBI Taxonomy" id="569860"/>
    <lineage>
        <taxon>Bacteria</taxon>
        <taxon>Pseudomonadati</taxon>
        <taxon>Pseudomonadota</taxon>
        <taxon>Alphaproteobacteria</taxon>
        <taxon>Hyphomicrobiales</taxon>
        <taxon>Beijerinckiaceae</taxon>
        <taxon>Methylovirgula</taxon>
    </lineage>
</organism>
<keyword evidence="5" id="KW-1185">Reference proteome</keyword>
<dbReference type="NCBIfam" id="TIGR03871">
    <property type="entry name" value="ABC_peri_MoxJ_2"/>
    <property type="match status" value="1"/>
</dbReference>
<feature type="domain" description="Solute-binding protein family 3/N-terminal" evidence="3">
    <location>
        <begin position="28"/>
        <end position="266"/>
    </location>
</feature>
<keyword evidence="1 2" id="KW-0732">Signal</keyword>
<dbReference type="Gene3D" id="3.40.190.10">
    <property type="entry name" value="Periplasmic binding protein-like II"/>
    <property type="match status" value="2"/>
</dbReference>
<feature type="signal peptide" evidence="2">
    <location>
        <begin position="1"/>
        <end position="26"/>
    </location>
</feature>
<proteinExistence type="predicted"/>
<sequence>MRDFVRFRIMLIFLGLIFGATTAAQATDLRVCADPNNLPFSNDKGEGFENKIVTLVAKDMNERVVYTWWAQRRGYVRNTLKAGLCDLWPGVASAVDMLATSRPYYRSSYVFVTRADRNLKITSYDDPQLRKLKIGVQMVGNDAMNTPPAHALARRGIIDNIRGYMLYGDYQKPNPPAAIMDAVADGDVDVAVVWGPLAGYFARKEPKPLVLALVEPAVDGAQWPMQFDISMGMRRHEPDFKERIEAILESERPKIDAILAAYHVPRTDVGEHFSVNELR</sequence>
<name>A0A3D9YTT3_9HYPH</name>
<dbReference type="AlphaFoldDB" id="A0A3D9YTT3"/>
<evidence type="ECO:0000256" key="1">
    <source>
        <dbReference type="ARBA" id="ARBA00022729"/>
    </source>
</evidence>
<reference evidence="4 5" key="1">
    <citation type="submission" date="2018-08" db="EMBL/GenBank/DDBJ databases">
        <title>Genomic Encyclopedia of Type Strains, Phase IV (KMG-IV): sequencing the most valuable type-strain genomes for metagenomic binning, comparative biology and taxonomic classification.</title>
        <authorList>
            <person name="Goeker M."/>
        </authorList>
    </citation>
    <scope>NUCLEOTIDE SEQUENCE [LARGE SCALE GENOMIC DNA]</scope>
    <source>
        <strain evidence="4 5">BW863</strain>
    </source>
</reference>
<evidence type="ECO:0000313" key="5">
    <source>
        <dbReference type="Proteomes" id="UP000256900"/>
    </source>
</evidence>
<dbReference type="PANTHER" id="PTHR35936:SF17">
    <property type="entry name" value="ARGININE-BINDING EXTRACELLULAR PROTEIN ARTP"/>
    <property type="match status" value="1"/>
</dbReference>
<evidence type="ECO:0000313" key="4">
    <source>
        <dbReference type="EMBL" id="REF85894.1"/>
    </source>
</evidence>
<dbReference type="InterPro" id="IPR001638">
    <property type="entry name" value="Solute-binding_3/MltF_N"/>
</dbReference>
<dbReference type="EMBL" id="QUMO01000003">
    <property type="protein sequence ID" value="REF85894.1"/>
    <property type="molecule type" value="Genomic_DNA"/>
</dbReference>
<comment type="caution">
    <text evidence="4">The sequence shown here is derived from an EMBL/GenBank/DDBJ whole genome shotgun (WGS) entry which is preliminary data.</text>
</comment>
<dbReference type="Proteomes" id="UP000256900">
    <property type="component" value="Unassembled WGS sequence"/>
</dbReference>
<gene>
    <name evidence="4" type="ORF">DES32_1933</name>
</gene>
<dbReference type="InterPro" id="IPR022448">
    <property type="entry name" value="Quinoprotein_dehydrogenase"/>
</dbReference>